<accession>A0A8J1UBA0</accession>
<dbReference type="EMBL" id="CAIIXF020000004">
    <property type="protein sequence ID" value="CAH1781436.1"/>
    <property type="molecule type" value="Genomic_DNA"/>
</dbReference>
<comment type="caution">
    <text evidence="1">The sequence shown here is derived from an EMBL/GenBank/DDBJ whole genome shotgun (WGS) entry which is preliminary data.</text>
</comment>
<evidence type="ECO:0000313" key="1">
    <source>
        <dbReference type="EMBL" id="CAH1781436.1"/>
    </source>
</evidence>
<keyword evidence="2" id="KW-1185">Reference proteome</keyword>
<dbReference type="AlphaFoldDB" id="A0A8J1UBA0"/>
<dbReference type="Proteomes" id="UP000749559">
    <property type="component" value="Unassembled WGS sequence"/>
</dbReference>
<feature type="non-terminal residue" evidence="1">
    <location>
        <position position="1"/>
    </location>
</feature>
<evidence type="ECO:0000313" key="2">
    <source>
        <dbReference type="Proteomes" id="UP000749559"/>
    </source>
</evidence>
<sequence>YKQFDLELFGTFDNSDCAKLRRGAWWYIWDEYDEYDLSYLCGSANPFGLYMNGSKCDIRLGCMGWTGWPGELFNITERRENKELDNGWYSFKEMRFLIRLREPRWREYS</sequence>
<protein>
    <submittedName>
        <fullName evidence="1">Uncharacterized protein</fullName>
    </submittedName>
</protein>
<dbReference type="Gene3D" id="4.10.530.10">
    <property type="entry name" value="Gamma-fibrinogen Carboxyl Terminal Fragment, domain 2"/>
    <property type="match status" value="1"/>
</dbReference>
<reference evidence="1" key="1">
    <citation type="submission" date="2022-03" db="EMBL/GenBank/DDBJ databases">
        <authorList>
            <person name="Martin C."/>
        </authorList>
    </citation>
    <scope>NUCLEOTIDE SEQUENCE</scope>
</reference>
<gene>
    <name evidence="1" type="ORF">OFUS_LOCUS8014</name>
</gene>
<organism evidence="1 2">
    <name type="scientific">Owenia fusiformis</name>
    <name type="common">Polychaete worm</name>
    <dbReference type="NCBI Taxonomy" id="6347"/>
    <lineage>
        <taxon>Eukaryota</taxon>
        <taxon>Metazoa</taxon>
        <taxon>Spiralia</taxon>
        <taxon>Lophotrochozoa</taxon>
        <taxon>Annelida</taxon>
        <taxon>Polychaeta</taxon>
        <taxon>Sedentaria</taxon>
        <taxon>Canalipalpata</taxon>
        <taxon>Sabellida</taxon>
        <taxon>Oweniida</taxon>
        <taxon>Oweniidae</taxon>
        <taxon>Owenia</taxon>
    </lineage>
</organism>
<name>A0A8J1UBA0_OWEFU</name>
<proteinExistence type="predicted"/>